<evidence type="ECO:0000313" key="1">
    <source>
        <dbReference type="EMBL" id="CAB0151484.1"/>
    </source>
</evidence>
<proteinExistence type="predicted"/>
<dbReference type="AlphaFoldDB" id="A0A6S6WQU2"/>
<name>A0A6S6WQU2_9GAMM</name>
<reference evidence="1 2" key="1">
    <citation type="submission" date="2020-02" db="EMBL/GenBank/DDBJ databases">
        <authorList>
            <person name="Rodrigo-Torres L."/>
            <person name="Arahal R. D."/>
            <person name="Lucena T."/>
        </authorList>
    </citation>
    <scope>NUCLEOTIDE SEQUENCE [LARGE SCALE GENOMIC DNA]</scope>
    <source>
        <strain evidence="1 2">CECT 9734</strain>
    </source>
</reference>
<gene>
    <name evidence="1" type="ORF">PSI9734_01871</name>
</gene>
<keyword evidence="2" id="KW-1185">Reference proteome</keyword>
<dbReference type="RefSeq" id="WP_173920858.1">
    <property type="nucleotide sequence ID" value="NZ_CADCXY010000004.1"/>
</dbReference>
<evidence type="ECO:0000313" key="2">
    <source>
        <dbReference type="Proteomes" id="UP000481517"/>
    </source>
</evidence>
<organism evidence="1 2">
    <name type="scientific">Pseudidiomarina piscicola</name>
    <dbReference type="NCBI Taxonomy" id="2614830"/>
    <lineage>
        <taxon>Bacteria</taxon>
        <taxon>Pseudomonadati</taxon>
        <taxon>Pseudomonadota</taxon>
        <taxon>Gammaproteobacteria</taxon>
        <taxon>Alteromonadales</taxon>
        <taxon>Idiomarinaceae</taxon>
        <taxon>Pseudidiomarina</taxon>
    </lineage>
</organism>
<accession>A0A6S6WQU2</accession>
<sequence>MTATQQQQRKPNTIQAMQQLLDTIRATIPFGLKEADMCQGICRGCSKKMMEMLDSEVSQWQVDLDNETVIPTFSDLAFMEKLARRTHKVMQRNNLIPSQTIDTPAQ</sequence>
<protein>
    <submittedName>
        <fullName evidence="1">Uncharacterized protein</fullName>
    </submittedName>
</protein>
<dbReference type="EMBL" id="CADCXY010000004">
    <property type="protein sequence ID" value="CAB0151484.1"/>
    <property type="molecule type" value="Genomic_DNA"/>
</dbReference>
<dbReference type="Proteomes" id="UP000481517">
    <property type="component" value="Unassembled WGS sequence"/>
</dbReference>